<dbReference type="GO" id="GO:0005765">
    <property type="term" value="C:lysosomal membrane"/>
    <property type="evidence" value="ECO:0007669"/>
    <property type="project" value="UniProtKB-SubCell"/>
</dbReference>
<evidence type="ECO:0000256" key="6">
    <source>
        <dbReference type="ARBA" id="ARBA00023136"/>
    </source>
</evidence>
<dbReference type="PANTHER" id="PTHR11506">
    <property type="entry name" value="LYSOSOME-ASSOCIATED MEMBRANE GLYCOPROTEIN"/>
    <property type="match status" value="1"/>
</dbReference>
<dbReference type="AlphaFoldDB" id="A0A8C9V0J1"/>
<feature type="region of interest" description="Disordered" evidence="9">
    <location>
        <begin position="55"/>
        <end position="82"/>
    </location>
</feature>
<keyword evidence="8" id="KW-0458">Lysosome</keyword>
<dbReference type="GeneTree" id="ENSGT00950000182899"/>
<comment type="subcellular location">
    <subcellularLocation>
        <location evidence="1">Endosome membrane</location>
        <topology evidence="1">Single-pass type I membrane protein</topology>
    </subcellularLocation>
    <subcellularLocation>
        <location evidence="8">Lysosome membrane</location>
        <topology evidence="8">Single-pass type I membrane protein</topology>
    </subcellularLocation>
</comment>
<dbReference type="GO" id="GO:0072594">
    <property type="term" value="P:establishment of protein localization to organelle"/>
    <property type="evidence" value="ECO:0007669"/>
    <property type="project" value="TreeGrafter"/>
</dbReference>
<feature type="transmembrane region" description="Helical" evidence="10">
    <location>
        <begin position="243"/>
        <end position="266"/>
    </location>
</feature>
<dbReference type="PANTHER" id="PTHR11506:SF30">
    <property type="entry name" value="LYSOSOME-ASSOCIATED MEMBRANE GLYCOPROTEIN 3"/>
    <property type="match status" value="1"/>
</dbReference>
<feature type="disulfide bond" evidence="8">
    <location>
        <begin position="198"/>
        <end position="235"/>
    </location>
</feature>
<keyword evidence="2 8" id="KW-0812">Transmembrane</keyword>
<evidence type="ECO:0000256" key="7">
    <source>
        <dbReference type="ARBA" id="ARBA00023180"/>
    </source>
</evidence>
<evidence type="ECO:0000256" key="10">
    <source>
        <dbReference type="SAM" id="Phobius"/>
    </source>
</evidence>
<keyword evidence="3" id="KW-0732">Signal</keyword>
<comment type="similarity">
    <text evidence="8">Belongs to the LAMP family.</text>
</comment>
<reference evidence="12" key="3">
    <citation type="submission" date="2025-09" db="UniProtKB">
        <authorList>
            <consortium name="Ensembl"/>
        </authorList>
    </citation>
    <scope>IDENTIFICATION</scope>
</reference>
<keyword evidence="13" id="KW-1185">Reference proteome</keyword>
<dbReference type="Proteomes" id="UP000694397">
    <property type="component" value="Chromosome 8"/>
</dbReference>
<dbReference type="GO" id="GO:0005886">
    <property type="term" value="C:plasma membrane"/>
    <property type="evidence" value="ECO:0007669"/>
    <property type="project" value="TreeGrafter"/>
</dbReference>
<dbReference type="Ensembl" id="ENSSFOT00015012176.2">
    <property type="protein sequence ID" value="ENSSFOP00015012021.2"/>
    <property type="gene ID" value="ENSSFOG00015007762.2"/>
</dbReference>
<gene>
    <name evidence="12" type="primary">lamp3</name>
</gene>
<dbReference type="GO" id="GO:0031902">
    <property type="term" value="C:late endosome membrane"/>
    <property type="evidence" value="ECO:0007669"/>
    <property type="project" value="TreeGrafter"/>
</dbReference>
<keyword evidence="5 10" id="KW-1133">Transmembrane helix</keyword>
<dbReference type="Pfam" id="PF01299">
    <property type="entry name" value="Lamp2-like_luminal"/>
    <property type="match status" value="1"/>
</dbReference>
<dbReference type="PROSITE" id="PS51407">
    <property type="entry name" value="LAMP_3"/>
    <property type="match status" value="1"/>
</dbReference>
<reference evidence="12" key="2">
    <citation type="submission" date="2025-08" db="UniProtKB">
        <authorList>
            <consortium name="Ensembl"/>
        </authorList>
    </citation>
    <scope>IDENTIFICATION</scope>
</reference>
<comment type="caution">
    <text evidence="8">Lacks conserved residue(s) required for the propagation of feature annotation.</text>
</comment>
<keyword evidence="7" id="KW-0325">Glycoprotein</keyword>
<keyword evidence="6 8" id="KW-0472">Membrane</keyword>
<evidence type="ECO:0000256" key="5">
    <source>
        <dbReference type="ARBA" id="ARBA00022989"/>
    </source>
</evidence>
<evidence type="ECO:0000256" key="3">
    <source>
        <dbReference type="ARBA" id="ARBA00022729"/>
    </source>
</evidence>
<evidence type="ECO:0000313" key="12">
    <source>
        <dbReference type="Ensembl" id="ENSSFOP00015012021.2"/>
    </source>
</evidence>
<feature type="domain" description="Lysosome-associated membrane glycoprotein 2-like luminal" evidence="11">
    <location>
        <begin position="81"/>
        <end position="224"/>
    </location>
</feature>
<keyword evidence="8" id="KW-1015">Disulfide bond</keyword>
<evidence type="ECO:0000256" key="1">
    <source>
        <dbReference type="ARBA" id="ARBA00004530"/>
    </source>
</evidence>
<evidence type="ECO:0000256" key="8">
    <source>
        <dbReference type="PROSITE-ProRule" id="PRU00740"/>
    </source>
</evidence>
<feature type="compositionally biased region" description="Low complexity" evidence="9">
    <location>
        <begin position="55"/>
        <end position="66"/>
    </location>
</feature>
<evidence type="ECO:0000313" key="13">
    <source>
        <dbReference type="Proteomes" id="UP000694397"/>
    </source>
</evidence>
<evidence type="ECO:0000256" key="9">
    <source>
        <dbReference type="SAM" id="MobiDB-lite"/>
    </source>
</evidence>
<reference evidence="12 13" key="1">
    <citation type="submission" date="2019-04" db="EMBL/GenBank/DDBJ databases">
        <authorList>
            <consortium name="Wellcome Sanger Institute Data Sharing"/>
        </authorList>
    </citation>
    <scope>NUCLEOTIDE SEQUENCE [LARGE SCALE GENOMIC DNA]</scope>
</reference>
<dbReference type="OrthoDB" id="9428839at2759"/>
<evidence type="ECO:0000259" key="11">
    <source>
        <dbReference type="Pfam" id="PF01299"/>
    </source>
</evidence>
<protein>
    <recommendedName>
        <fullName evidence="11">Lysosome-associated membrane glycoprotein 2-like luminal domain-containing protein</fullName>
    </recommendedName>
</protein>
<evidence type="ECO:0000256" key="4">
    <source>
        <dbReference type="ARBA" id="ARBA00022753"/>
    </source>
</evidence>
<sequence>MAPPPQTNVSVALTFSSDTNTTVHQRHRRQPAVILVPGSGRAALTALAETHSDASAAATDGASSKDSPVRYPSLVPKESAPQMGSYSLADPKGNVCLKASMAVEFVVTKAKKTLYYNIDPFSIKPMGFCGKNTSDLSLTFNGGNVDFTFLKEGNVSYASKIEVTLQATADCKGCQSEYSGVLSNSKLFRAEDGLSYKCNSKKTLQMAENLKIKITKLRIQAFNIINGQFGNEVECWPDCIKRLVPLILGSVAVGICLLAIVAYLMVREHRTQGYERI</sequence>
<dbReference type="PRINTS" id="PR00336">
    <property type="entry name" value="LYSASSOCTDMP"/>
</dbReference>
<evidence type="ECO:0000256" key="2">
    <source>
        <dbReference type="ARBA" id="ARBA00022692"/>
    </source>
</evidence>
<accession>A0A8C9V0J1</accession>
<dbReference type="InterPro" id="IPR002000">
    <property type="entry name" value="Lysosome-assoc_membr_glycop"/>
</dbReference>
<dbReference type="InterPro" id="IPR048528">
    <property type="entry name" value="Lamp2-like_luminal"/>
</dbReference>
<name>A0A8C9V0J1_SCLFO</name>
<dbReference type="Gene3D" id="2.40.160.110">
    <property type="match status" value="1"/>
</dbReference>
<proteinExistence type="inferred from homology"/>
<organism evidence="12 13">
    <name type="scientific">Scleropages formosus</name>
    <name type="common">Asian bonytongue</name>
    <name type="synonym">Osteoglossum formosum</name>
    <dbReference type="NCBI Taxonomy" id="113540"/>
    <lineage>
        <taxon>Eukaryota</taxon>
        <taxon>Metazoa</taxon>
        <taxon>Chordata</taxon>
        <taxon>Craniata</taxon>
        <taxon>Vertebrata</taxon>
        <taxon>Euteleostomi</taxon>
        <taxon>Actinopterygii</taxon>
        <taxon>Neopterygii</taxon>
        <taxon>Teleostei</taxon>
        <taxon>Osteoglossocephala</taxon>
        <taxon>Osteoglossomorpha</taxon>
        <taxon>Osteoglossiformes</taxon>
        <taxon>Osteoglossidae</taxon>
        <taxon>Scleropages</taxon>
    </lineage>
</organism>
<keyword evidence="4" id="KW-0967">Endosome</keyword>